<protein>
    <submittedName>
        <fullName evidence="1">Uncharacterized protein</fullName>
    </submittedName>
</protein>
<dbReference type="AlphaFoldDB" id="A0A1G6U7Q0"/>
<name>A0A1G6U7Q0_9NOCA</name>
<organism evidence="1 2">
    <name type="scientific">Rhodococcus tukisamuensis</name>
    <dbReference type="NCBI Taxonomy" id="168276"/>
    <lineage>
        <taxon>Bacteria</taxon>
        <taxon>Bacillati</taxon>
        <taxon>Actinomycetota</taxon>
        <taxon>Actinomycetes</taxon>
        <taxon>Mycobacteriales</taxon>
        <taxon>Nocardiaceae</taxon>
        <taxon>Rhodococcus</taxon>
    </lineage>
</organism>
<dbReference type="Proteomes" id="UP000199417">
    <property type="component" value="Unassembled WGS sequence"/>
</dbReference>
<proteinExistence type="predicted"/>
<keyword evidence="2" id="KW-1185">Reference proteome</keyword>
<reference evidence="1 2" key="1">
    <citation type="submission" date="2016-10" db="EMBL/GenBank/DDBJ databases">
        <authorList>
            <person name="de Groot N.N."/>
        </authorList>
    </citation>
    <scope>NUCLEOTIDE SEQUENCE [LARGE SCALE GENOMIC DNA]</scope>
    <source>
        <strain evidence="1 2">JCM 11308</strain>
    </source>
</reference>
<evidence type="ECO:0000313" key="1">
    <source>
        <dbReference type="EMBL" id="SDD37422.1"/>
    </source>
</evidence>
<dbReference type="EMBL" id="FNAB01000004">
    <property type="protein sequence ID" value="SDD37422.1"/>
    <property type="molecule type" value="Genomic_DNA"/>
</dbReference>
<gene>
    <name evidence="1" type="ORF">SAMN05444580_104102</name>
</gene>
<accession>A0A1G6U7Q0</accession>
<sequence>MHLGKAFGILYVLAKNVVKGDIVCCYLNGDPEQRMLG</sequence>
<evidence type="ECO:0000313" key="2">
    <source>
        <dbReference type="Proteomes" id="UP000199417"/>
    </source>
</evidence>